<dbReference type="OMA" id="FFADEYS"/>
<protein>
    <submittedName>
        <fullName evidence="1">Uncharacterized protein</fullName>
    </submittedName>
</protein>
<sequence>MPTGSYVRLNQSLDDHERPVLPHKVRFMDHHEIKWSDQSKWSDHLKESWKNYTLALSIVVITALASALAITPQHTHCQSDLDTSGYLCAPSGTHPSVARQRGCEYDWMSFHWLPKNRFDEENQALIREFEQLGPWHRFADAEGTQVMSPDETMLSTRFWLTKREHLHHCQFSLRQAYLFMARGQDPPFNYTHITHCSQSLIDAIYESPPKDMDEPIIKVVPFPEHPEILDRAEAGSSLRLGFVGQPTCLPTLMIGQAFSFRMQISAIWQNTI</sequence>
<dbReference type="PANTHER" id="PTHR35896:SF3">
    <property type="entry name" value="MAJOR FACILITATOR SUPERFAMILY TRANSPORTER"/>
    <property type="match status" value="1"/>
</dbReference>
<dbReference type="GeneID" id="5982022"/>
<accession>Q0U072</accession>
<organism evidence="1 2">
    <name type="scientific">Phaeosphaeria nodorum (strain SN15 / ATCC MYA-4574 / FGSC 10173)</name>
    <name type="common">Glume blotch fungus</name>
    <name type="synonym">Parastagonospora nodorum</name>
    <dbReference type="NCBI Taxonomy" id="321614"/>
    <lineage>
        <taxon>Eukaryota</taxon>
        <taxon>Fungi</taxon>
        <taxon>Dikarya</taxon>
        <taxon>Ascomycota</taxon>
        <taxon>Pezizomycotina</taxon>
        <taxon>Dothideomycetes</taxon>
        <taxon>Pleosporomycetidae</taxon>
        <taxon>Pleosporales</taxon>
        <taxon>Pleosporineae</taxon>
        <taxon>Phaeosphaeriaceae</taxon>
        <taxon>Parastagonospora</taxon>
    </lineage>
</organism>
<dbReference type="EMBL" id="CH445358">
    <property type="protein sequence ID" value="EAT77777.1"/>
    <property type="molecule type" value="Genomic_DNA"/>
</dbReference>
<dbReference type="RefSeq" id="XP_001805095.1">
    <property type="nucleotide sequence ID" value="XM_001805043.1"/>
</dbReference>
<dbReference type="Proteomes" id="UP000001055">
    <property type="component" value="Unassembled WGS sequence"/>
</dbReference>
<dbReference type="InParanoid" id="Q0U072"/>
<evidence type="ECO:0000313" key="2">
    <source>
        <dbReference type="Proteomes" id="UP000001055"/>
    </source>
</evidence>
<dbReference type="KEGG" id="pno:SNOG_14925"/>
<gene>
    <name evidence="1" type="ORF">SNOG_14925</name>
</gene>
<name>Q0U072_PHANO</name>
<dbReference type="AlphaFoldDB" id="Q0U072"/>
<reference evidence="2" key="1">
    <citation type="journal article" date="2007" name="Plant Cell">
        <title>Dothideomycete-plant interactions illuminated by genome sequencing and EST analysis of the wheat pathogen Stagonospora nodorum.</title>
        <authorList>
            <person name="Hane J.K."/>
            <person name="Lowe R.G."/>
            <person name="Solomon P.S."/>
            <person name="Tan K.C."/>
            <person name="Schoch C.L."/>
            <person name="Spatafora J.W."/>
            <person name="Crous P.W."/>
            <person name="Kodira C."/>
            <person name="Birren B.W."/>
            <person name="Galagan J.E."/>
            <person name="Torriani S.F."/>
            <person name="McDonald B.A."/>
            <person name="Oliver R.P."/>
        </authorList>
    </citation>
    <scope>NUCLEOTIDE SEQUENCE [LARGE SCALE GENOMIC DNA]</scope>
    <source>
        <strain evidence="2">SN15 / ATCC MYA-4574 / FGSC 10173</strain>
    </source>
</reference>
<dbReference type="PANTHER" id="PTHR35896">
    <property type="entry name" value="IG-LIKE DOMAIN-CONTAINING PROTEIN"/>
    <property type="match status" value="1"/>
</dbReference>
<dbReference type="InterPro" id="IPR053008">
    <property type="entry name" value="Phomopsin_biosynth_assoc"/>
</dbReference>
<proteinExistence type="predicted"/>
<evidence type="ECO:0000313" key="1">
    <source>
        <dbReference type="EMBL" id="EAT77777.1"/>
    </source>
</evidence>